<dbReference type="FunFam" id="1.10.287.80:FF:000003">
    <property type="entry name" value="ATP synthase gamma chain, chloroplastic"/>
    <property type="match status" value="1"/>
</dbReference>
<dbReference type="GO" id="GO:0046933">
    <property type="term" value="F:proton-transporting ATP synthase activity, rotational mechanism"/>
    <property type="evidence" value="ECO:0007669"/>
    <property type="project" value="UniProtKB-UniRule"/>
</dbReference>
<dbReference type="PANTHER" id="PTHR11693">
    <property type="entry name" value="ATP SYNTHASE GAMMA CHAIN"/>
    <property type="match status" value="1"/>
</dbReference>
<dbReference type="CDD" id="cd12151">
    <property type="entry name" value="F1-ATPase_gamma"/>
    <property type="match status" value="1"/>
</dbReference>
<organism evidence="12 13">
    <name type="scientific">Nitrospira tepida</name>
    <dbReference type="NCBI Taxonomy" id="2973512"/>
    <lineage>
        <taxon>Bacteria</taxon>
        <taxon>Pseudomonadati</taxon>
        <taxon>Nitrospirota</taxon>
        <taxon>Nitrospiria</taxon>
        <taxon>Nitrospirales</taxon>
        <taxon>Nitrospiraceae</taxon>
        <taxon>Nitrospira</taxon>
    </lineage>
</organism>
<dbReference type="PROSITE" id="PS00153">
    <property type="entry name" value="ATPASE_GAMMA"/>
    <property type="match status" value="1"/>
</dbReference>
<dbReference type="InterPro" id="IPR035968">
    <property type="entry name" value="ATP_synth_F1_ATPase_gsu"/>
</dbReference>
<keyword evidence="9 11" id="KW-0066">ATP synthesis</keyword>
<gene>
    <name evidence="11" type="primary">atpG</name>
    <name evidence="12" type="ORF">DNFV4_00576</name>
</gene>
<dbReference type="InterPro" id="IPR000131">
    <property type="entry name" value="ATP_synth_F1_gsu"/>
</dbReference>
<reference evidence="12" key="1">
    <citation type="submission" date="2022-10" db="EMBL/GenBank/DDBJ databases">
        <authorList>
            <person name="Koch H."/>
        </authorList>
    </citation>
    <scope>NUCLEOTIDE SEQUENCE</scope>
    <source>
        <strain evidence="12">DNF</strain>
    </source>
</reference>
<evidence type="ECO:0000256" key="8">
    <source>
        <dbReference type="ARBA" id="ARBA00023196"/>
    </source>
</evidence>
<evidence type="ECO:0000256" key="10">
    <source>
        <dbReference type="ARBA" id="ARBA00060385"/>
    </source>
</evidence>
<dbReference type="EMBL" id="OX365700">
    <property type="protein sequence ID" value="CAI4030151.1"/>
    <property type="molecule type" value="Genomic_DNA"/>
</dbReference>
<dbReference type="NCBIfam" id="TIGR01146">
    <property type="entry name" value="ATPsyn_F1gamma"/>
    <property type="match status" value="1"/>
</dbReference>
<evidence type="ECO:0000256" key="2">
    <source>
        <dbReference type="ARBA" id="ARBA00004170"/>
    </source>
</evidence>
<evidence type="ECO:0000256" key="4">
    <source>
        <dbReference type="ARBA" id="ARBA00022448"/>
    </source>
</evidence>
<evidence type="ECO:0000256" key="7">
    <source>
        <dbReference type="ARBA" id="ARBA00023136"/>
    </source>
</evidence>
<dbReference type="GO" id="GO:0045259">
    <property type="term" value="C:proton-transporting ATP synthase complex"/>
    <property type="evidence" value="ECO:0007669"/>
    <property type="project" value="UniProtKB-KW"/>
</dbReference>
<comment type="similarity">
    <text evidence="3 11">Belongs to the ATPase gamma chain family.</text>
</comment>
<keyword evidence="8 11" id="KW-0139">CF(1)</keyword>
<comment type="subunit">
    <text evidence="11">F-type ATPases have 2 components, CF(1) - the catalytic core - and CF(0) - the membrane proton channel. CF(1) has five subunits: alpha(3), beta(3), gamma(1), delta(1), epsilon(1). CF(0) has three main subunits: a, b and c.</text>
</comment>
<keyword evidence="7 11" id="KW-0472">Membrane</keyword>
<dbReference type="PRINTS" id="PR00126">
    <property type="entry name" value="ATPASEGAMMA"/>
</dbReference>
<sequence>MPSLQSLRRKIAAVKNTQKITKAMKMVAAAKLKRAQDRILALRPYSHKLRGVMANLSTRVNRAAHPLLQKRGEKVIEVLVVTSDRGLCGAFNANILRKSMEVLREFESRGAKVSVSIVGRKGRDFLTRRPWTIRQNWIGFLDRLTFEHGVDIGSELSDAYTKGTFDELYVVYNEFKSAIQQRVIVEKLFPISADFLFGQGDQASESQAAGGSYLYEPDEDQLLEALLPKHVQTQVYRILLESFAAFYGAQMAAMDGATRNAGELIKKVTLYYNKTRQAAITKELMDIVGGAEALK</sequence>
<dbReference type="PANTHER" id="PTHR11693:SF22">
    <property type="entry name" value="ATP SYNTHASE SUBUNIT GAMMA, MITOCHONDRIAL"/>
    <property type="match status" value="1"/>
</dbReference>
<comment type="subcellular location">
    <subcellularLocation>
        <location evidence="11">Cell membrane</location>
        <topology evidence="11">Peripheral membrane protein</topology>
    </subcellularLocation>
    <subcellularLocation>
        <location evidence="2">Membrane</location>
        <topology evidence="2">Peripheral membrane protein</topology>
    </subcellularLocation>
    <subcellularLocation>
        <location evidence="10">Thylakoid</location>
    </subcellularLocation>
</comment>
<evidence type="ECO:0000256" key="11">
    <source>
        <dbReference type="HAMAP-Rule" id="MF_00815"/>
    </source>
</evidence>
<keyword evidence="11" id="KW-1003">Cell membrane</keyword>
<keyword evidence="6 11" id="KW-0406">Ion transport</keyword>
<keyword evidence="13" id="KW-1185">Reference proteome</keyword>
<evidence type="ECO:0000256" key="5">
    <source>
        <dbReference type="ARBA" id="ARBA00022781"/>
    </source>
</evidence>
<dbReference type="Proteomes" id="UP001179121">
    <property type="component" value="Chromosome"/>
</dbReference>
<dbReference type="GO" id="GO:0009579">
    <property type="term" value="C:thylakoid"/>
    <property type="evidence" value="ECO:0007669"/>
    <property type="project" value="UniProtKB-SubCell"/>
</dbReference>
<evidence type="ECO:0000256" key="1">
    <source>
        <dbReference type="ARBA" id="ARBA00003456"/>
    </source>
</evidence>
<name>A0AA86MWA4_9BACT</name>
<dbReference type="SUPFAM" id="SSF52943">
    <property type="entry name" value="ATP synthase (F1-ATPase), gamma subunit"/>
    <property type="match status" value="1"/>
</dbReference>
<evidence type="ECO:0000256" key="9">
    <source>
        <dbReference type="ARBA" id="ARBA00023310"/>
    </source>
</evidence>
<evidence type="ECO:0000313" key="13">
    <source>
        <dbReference type="Proteomes" id="UP001179121"/>
    </source>
</evidence>
<dbReference type="GO" id="GO:0005886">
    <property type="term" value="C:plasma membrane"/>
    <property type="evidence" value="ECO:0007669"/>
    <property type="project" value="UniProtKB-SubCell"/>
</dbReference>
<keyword evidence="4 11" id="KW-0813">Transport</keyword>
<evidence type="ECO:0000313" key="12">
    <source>
        <dbReference type="EMBL" id="CAI4030151.1"/>
    </source>
</evidence>
<dbReference type="Gene3D" id="3.40.1380.10">
    <property type="match status" value="1"/>
</dbReference>
<dbReference type="GO" id="GO:0005524">
    <property type="term" value="F:ATP binding"/>
    <property type="evidence" value="ECO:0007669"/>
    <property type="project" value="UniProtKB-UniRule"/>
</dbReference>
<keyword evidence="5 11" id="KW-0375">Hydrogen ion transport</keyword>
<comment type="function">
    <text evidence="1 11">Produces ATP from ADP in the presence of a proton gradient across the membrane. The gamma chain is believed to be important in regulating ATPase activity and the flow of protons through the CF(0) complex.</text>
</comment>
<dbReference type="GO" id="GO:0042777">
    <property type="term" value="P:proton motive force-driven plasma membrane ATP synthesis"/>
    <property type="evidence" value="ECO:0007669"/>
    <property type="project" value="UniProtKB-UniRule"/>
</dbReference>
<dbReference type="AlphaFoldDB" id="A0AA86MWA4"/>
<dbReference type="RefSeq" id="WP_289267151.1">
    <property type="nucleotide sequence ID" value="NZ_OX365700.1"/>
</dbReference>
<dbReference type="HAMAP" id="MF_00815">
    <property type="entry name" value="ATP_synth_gamma_bact"/>
    <property type="match status" value="1"/>
</dbReference>
<evidence type="ECO:0000256" key="3">
    <source>
        <dbReference type="ARBA" id="ARBA00007681"/>
    </source>
</evidence>
<dbReference type="KEGG" id="nti:DNFV4_00576"/>
<dbReference type="Pfam" id="PF00231">
    <property type="entry name" value="ATP-synt"/>
    <property type="match status" value="1"/>
</dbReference>
<dbReference type="Gene3D" id="1.10.287.80">
    <property type="entry name" value="ATP synthase, gamma subunit, helix hairpin domain"/>
    <property type="match status" value="2"/>
</dbReference>
<protein>
    <recommendedName>
        <fullName evidence="11">ATP synthase gamma chain</fullName>
    </recommendedName>
    <alternativeName>
        <fullName evidence="11">ATP synthase F1 sector gamma subunit</fullName>
    </alternativeName>
    <alternativeName>
        <fullName evidence="11">F-ATPase gamma subunit</fullName>
    </alternativeName>
</protein>
<accession>A0AA86MWA4</accession>
<dbReference type="InterPro" id="IPR023632">
    <property type="entry name" value="ATP_synth_F1_gsu_CS"/>
</dbReference>
<proteinExistence type="inferred from homology"/>
<evidence type="ECO:0000256" key="6">
    <source>
        <dbReference type="ARBA" id="ARBA00023065"/>
    </source>
</evidence>